<evidence type="ECO:0000256" key="2">
    <source>
        <dbReference type="SAM" id="Phobius"/>
    </source>
</evidence>
<feature type="transmembrane region" description="Helical" evidence="2">
    <location>
        <begin position="12"/>
        <end position="28"/>
    </location>
</feature>
<protein>
    <submittedName>
        <fullName evidence="3">Uncharacterized protein YlxW (UPF0749 family)</fullName>
    </submittedName>
</protein>
<gene>
    <name evidence="3" type="ORF">HNQ80_004897</name>
</gene>
<dbReference type="Gene3D" id="3.30.70.1880">
    <property type="entry name" value="Protein of unknown function DUF881"/>
    <property type="match status" value="1"/>
</dbReference>
<name>A0A841L6K6_9FIRM</name>
<dbReference type="InterPro" id="IPR010273">
    <property type="entry name" value="DUF881"/>
</dbReference>
<dbReference type="PANTHER" id="PTHR37313:SF2">
    <property type="entry name" value="UPF0749 PROTEIN YLXX"/>
    <property type="match status" value="1"/>
</dbReference>
<keyword evidence="2" id="KW-0472">Membrane</keyword>
<organism evidence="3 4">
    <name type="scientific">Anaerosolibacter carboniphilus</name>
    <dbReference type="NCBI Taxonomy" id="1417629"/>
    <lineage>
        <taxon>Bacteria</taxon>
        <taxon>Bacillati</taxon>
        <taxon>Bacillota</taxon>
        <taxon>Clostridia</taxon>
        <taxon>Peptostreptococcales</taxon>
        <taxon>Thermotaleaceae</taxon>
        <taxon>Anaerosolibacter</taxon>
    </lineage>
</organism>
<keyword evidence="4" id="KW-1185">Reference proteome</keyword>
<dbReference type="AlphaFoldDB" id="A0A841L6K6"/>
<evidence type="ECO:0000313" key="4">
    <source>
        <dbReference type="Proteomes" id="UP000579281"/>
    </source>
</evidence>
<dbReference type="PANTHER" id="PTHR37313">
    <property type="entry name" value="UPF0749 PROTEIN RV1825"/>
    <property type="match status" value="1"/>
</dbReference>
<evidence type="ECO:0000256" key="1">
    <source>
        <dbReference type="ARBA" id="ARBA00009108"/>
    </source>
</evidence>
<dbReference type="RefSeq" id="WP_184313450.1">
    <property type="nucleotide sequence ID" value="NZ_JACHEN010000046.1"/>
</dbReference>
<evidence type="ECO:0000313" key="3">
    <source>
        <dbReference type="EMBL" id="MBB6218722.1"/>
    </source>
</evidence>
<dbReference type="Proteomes" id="UP000579281">
    <property type="component" value="Unassembled WGS sequence"/>
</dbReference>
<sequence length="183" mass="20544">MISILKKNSLKFIVLIIAFLMITGFTNVQKSVSLEQNMENVQILAGAVDVEGEGVSITLTDNETQINNSNNIIHDIDLIKIVNLLTSEGAEVISINDERLISTSKIKANKMRIQINDNEYSSPFVIKAIGDPETLSDALKTEESYVNLLKEYIGIKIEKEDKLFIPKYTGDIYFNYAKPVEKK</sequence>
<comment type="caution">
    <text evidence="3">The sequence shown here is derived from an EMBL/GenBank/DDBJ whole genome shotgun (WGS) entry which is preliminary data.</text>
</comment>
<dbReference type="EMBL" id="JACHEN010000046">
    <property type="protein sequence ID" value="MBB6218722.1"/>
    <property type="molecule type" value="Genomic_DNA"/>
</dbReference>
<accession>A0A841L6K6</accession>
<proteinExistence type="inferred from homology"/>
<dbReference type="Pfam" id="PF05949">
    <property type="entry name" value="DUF881"/>
    <property type="match status" value="1"/>
</dbReference>
<keyword evidence="2" id="KW-1133">Transmembrane helix</keyword>
<comment type="similarity">
    <text evidence="1">Belongs to the UPF0749 family.</text>
</comment>
<reference evidence="3 4" key="1">
    <citation type="submission" date="2020-08" db="EMBL/GenBank/DDBJ databases">
        <title>Genomic Encyclopedia of Type Strains, Phase IV (KMG-IV): sequencing the most valuable type-strain genomes for metagenomic binning, comparative biology and taxonomic classification.</title>
        <authorList>
            <person name="Goeker M."/>
        </authorList>
    </citation>
    <scope>NUCLEOTIDE SEQUENCE [LARGE SCALE GENOMIC DNA]</scope>
    <source>
        <strain evidence="3 4">DSM 103526</strain>
    </source>
</reference>
<keyword evidence="2" id="KW-0812">Transmembrane</keyword>